<evidence type="ECO:0000313" key="9">
    <source>
        <dbReference type="Proteomes" id="UP000183203"/>
    </source>
</evidence>
<gene>
    <name evidence="8" type="ORF">SAMN05216418_3179</name>
</gene>
<feature type="region of interest" description="Disordered" evidence="6">
    <location>
        <begin position="1"/>
        <end position="32"/>
    </location>
</feature>
<proteinExistence type="inferred from homology"/>
<dbReference type="Gene3D" id="3.60.120.10">
    <property type="entry name" value="Anthranilate synthase"/>
    <property type="match status" value="1"/>
</dbReference>
<name>A0A1G6Q867_9MICO</name>
<dbReference type="InterPro" id="IPR004561">
    <property type="entry name" value="IsoChor_synthase"/>
</dbReference>
<feature type="compositionally biased region" description="Basic and acidic residues" evidence="6">
    <location>
        <begin position="16"/>
        <end position="31"/>
    </location>
</feature>
<dbReference type="AlphaFoldDB" id="A0A1G6Q867"/>
<dbReference type="STRING" id="993073.AS029_14470"/>
<evidence type="ECO:0000256" key="4">
    <source>
        <dbReference type="ARBA" id="ARBA00023235"/>
    </source>
</evidence>
<organism evidence="8 9">
    <name type="scientific">Microbacterium enclense</name>
    <dbReference type="NCBI Taxonomy" id="993073"/>
    <lineage>
        <taxon>Bacteria</taxon>
        <taxon>Bacillati</taxon>
        <taxon>Actinomycetota</taxon>
        <taxon>Actinomycetes</taxon>
        <taxon>Micrococcales</taxon>
        <taxon>Microbacteriaceae</taxon>
        <taxon>Microbacterium</taxon>
    </lineage>
</organism>
<evidence type="ECO:0000256" key="5">
    <source>
        <dbReference type="ARBA" id="ARBA00041564"/>
    </source>
</evidence>
<evidence type="ECO:0000256" key="3">
    <source>
        <dbReference type="ARBA" id="ARBA00012824"/>
    </source>
</evidence>
<evidence type="ECO:0000256" key="1">
    <source>
        <dbReference type="ARBA" id="ARBA00000799"/>
    </source>
</evidence>
<dbReference type="InterPro" id="IPR015890">
    <property type="entry name" value="Chorismate_C"/>
</dbReference>
<sequence length="454" mass="48230">MPAAPHPPGVGPTGGTRDRPSDRGSTLKDVTEPADDVVPRLRVITRELPPMDDVLAYTTPYDPLFWSRRGETLAAFGDLLTLRWVGEHPGDATISERWRAIAAAAEVDDPVQLPGTGLIAFGSFVFDPRSERENVLRVPGMVVGRHGGRAWVTRLAFDDTPDEPEPELPPRSPFGPHWSATLGPGRQTAEKYQDAVRQAIEAIGSREVAKVVLARDIVGTVPAGSDLRRLVRSLLEGYPDCWVFAVDGLIGASPETLVTVSGGTVTARVLAGTVARGGDADADVAASIGLTRSQKDQDEHRFAVQSVLTALGPHTSSLAAEDQPFTLKLPNVWHLATDVEGVLSEDASSLDLLSVLHPTAAVAGTPTRAAIDVIRRLEPFDRGRYAGAVGWTSASGDGEWAIALRCAQIDRAAPSSPTAPITAYAGAGIVADSVPESELLETRVKFRPIVEALA</sequence>
<reference evidence="8 9" key="1">
    <citation type="submission" date="2016-09" db="EMBL/GenBank/DDBJ databases">
        <authorList>
            <person name="Capua I."/>
            <person name="De Benedictis P."/>
            <person name="Joannis T."/>
            <person name="Lombin L.H."/>
            <person name="Cattoli G."/>
        </authorList>
    </citation>
    <scope>NUCLEOTIDE SEQUENCE [LARGE SCALE GENOMIC DNA]</scope>
    <source>
        <strain evidence="8 9">NIO-1002</strain>
    </source>
</reference>
<dbReference type="PANTHER" id="PTHR42839">
    <property type="entry name" value="ISOCHORISMATE SYNTHASE ENTC"/>
    <property type="match status" value="1"/>
</dbReference>
<evidence type="ECO:0000256" key="2">
    <source>
        <dbReference type="ARBA" id="ARBA00005297"/>
    </source>
</evidence>
<evidence type="ECO:0000256" key="6">
    <source>
        <dbReference type="SAM" id="MobiDB-lite"/>
    </source>
</evidence>
<protein>
    <recommendedName>
        <fullName evidence="3">isochorismate synthase</fullName>
        <ecNumber evidence="3">5.4.4.2</ecNumber>
    </recommendedName>
    <alternativeName>
        <fullName evidence="5">Isochorismate mutase</fullName>
    </alternativeName>
</protein>
<dbReference type="SUPFAM" id="SSF56322">
    <property type="entry name" value="ADC synthase"/>
    <property type="match status" value="1"/>
</dbReference>
<dbReference type="GO" id="GO:0008909">
    <property type="term" value="F:isochorismate synthase activity"/>
    <property type="evidence" value="ECO:0007669"/>
    <property type="project" value="UniProtKB-EC"/>
</dbReference>
<dbReference type="EMBL" id="FMYG01000008">
    <property type="protein sequence ID" value="SDC87817.1"/>
    <property type="molecule type" value="Genomic_DNA"/>
</dbReference>
<dbReference type="Pfam" id="PF00425">
    <property type="entry name" value="Chorismate_bind"/>
    <property type="match status" value="1"/>
</dbReference>
<feature type="compositionally biased region" description="Pro residues" evidence="6">
    <location>
        <begin position="1"/>
        <end position="10"/>
    </location>
</feature>
<dbReference type="NCBIfam" id="TIGR00543">
    <property type="entry name" value="isochor_syn"/>
    <property type="match status" value="1"/>
</dbReference>
<dbReference type="EC" id="5.4.4.2" evidence="3"/>
<keyword evidence="4" id="KW-0413">Isomerase</keyword>
<accession>A0A1G6Q867</accession>
<evidence type="ECO:0000259" key="7">
    <source>
        <dbReference type="Pfam" id="PF00425"/>
    </source>
</evidence>
<comment type="similarity">
    <text evidence="2">Belongs to the isochorismate synthase family.</text>
</comment>
<evidence type="ECO:0000313" key="8">
    <source>
        <dbReference type="EMBL" id="SDC87817.1"/>
    </source>
</evidence>
<comment type="catalytic activity">
    <reaction evidence="1">
        <text>chorismate = isochorismate</text>
        <dbReference type="Rhea" id="RHEA:18985"/>
        <dbReference type="ChEBI" id="CHEBI:29748"/>
        <dbReference type="ChEBI" id="CHEBI:29780"/>
        <dbReference type="EC" id="5.4.4.2"/>
    </reaction>
</comment>
<feature type="domain" description="Chorismate-utilising enzyme C-terminal" evidence="7">
    <location>
        <begin position="189"/>
        <end position="445"/>
    </location>
</feature>
<dbReference type="InterPro" id="IPR005801">
    <property type="entry name" value="ADC_synthase"/>
</dbReference>
<feature type="region of interest" description="Disordered" evidence="6">
    <location>
        <begin position="159"/>
        <end position="187"/>
    </location>
</feature>
<dbReference type="Proteomes" id="UP000183203">
    <property type="component" value="Unassembled WGS sequence"/>
</dbReference>
<dbReference type="PANTHER" id="PTHR42839:SF2">
    <property type="entry name" value="ISOCHORISMATE SYNTHASE ENTC"/>
    <property type="match status" value="1"/>
</dbReference>